<dbReference type="Pfam" id="PF01751">
    <property type="entry name" value="Toprim"/>
    <property type="match status" value="1"/>
</dbReference>
<dbReference type="InterPro" id="IPR013824">
    <property type="entry name" value="Topo_IA_cen_sub1"/>
</dbReference>
<organism evidence="10">
    <name type="scientific">viral metagenome</name>
    <dbReference type="NCBI Taxonomy" id="1070528"/>
    <lineage>
        <taxon>unclassified sequences</taxon>
        <taxon>metagenomes</taxon>
        <taxon>organismal metagenomes</taxon>
    </lineage>
</organism>
<dbReference type="CDD" id="cd00186">
    <property type="entry name" value="TOP1Ac"/>
    <property type="match status" value="1"/>
</dbReference>
<dbReference type="InterPro" id="IPR013826">
    <property type="entry name" value="Topo_IA_cen_sub3"/>
</dbReference>
<dbReference type="Gene3D" id="1.10.460.10">
    <property type="entry name" value="Topoisomerase I, domain 2"/>
    <property type="match status" value="1"/>
</dbReference>
<evidence type="ECO:0000259" key="8">
    <source>
        <dbReference type="PROSITE" id="PS50880"/>
    </source>
</evidence>
<dbReference type="PROSITE" id="PS00396">
    <property type="entry name" value="TOPO_IA_1"/>
    <property type="match status" value="1"/>
</dbReference>
<keyword evidence="6" id="KW-0413">Isomerase</keyword>
<evidence type="ECO:0000256" key="7">
    <source>
        <dbReference type="SAM" id="MobiDB-lite"/>
    </source>
</evidence>
<dbReference type="GO" id="GO:0006265">
    <property type="term" value="P:DNA topological change"/>
    <property type="evidence" value="ECO:0007669"/>
    <property type="project" value="InterPro"/>
</dbReference>
<dbReference type="InterPro" id="IPR013497">
    <property type="entry name" value="Topo_IA_cen"/>
</dbReference>
<protein>
    <recommendedName>
        <fullName evidence="3">DNA topoisomerase</fullName>
        <ecNumber evidence="3">5.6.2.1</ecNumber>
    </recommendedName>
</protein>
<evidence type="ECO:0000313" key="10">
    <source>
        <dbReference type="EMBL" id="QHS84798.1"/>
    </source>
</evidence>
<reference evidence="10" key="1">
    <citation type="journal article" date="2020" name="Nature">
        <title>Giant virus diversity and host interactions through global metagenomics.</title>
        <authorList>
            <person name="Schulz F."/>
            <person name="Roux S."/>
            <person name="Paez-Espino D."/>
            <person name="Jungbluth S."/>
            <person name="Walsh D.A."/>
            <person name="Denef V.J."/>
            <person name="McMahon K.D."/>
            <person name="Konstantinidis K.T."/>
            <person name="Eloe-Fadrosh E.A."/>
            <person name="Kyrpides N.C."/>
            <person name="Woyke T."/>
        </authorList>
    </citation>
    <scope>NUCLEOTIDE SEQUENCE</scope>
    <source>
        <strain evidence="10">GVMAG-S-ERX556022-25</strain>
    </source>
</reference>
<evidence type="ECO:0000256" key="4">
    <source>
        <dbReference type="ARBA" id="ARBA00023029"/>
    </source>
</evidence>
<evidence type="ECO:0000256" key="1">
    <source>
        <dbReference type="ARBA" id="ARBA00000213"/>
    </source>
</evidence>
<dbReference type="EC" id="5.6.2.1" evidence="3"/>
<feature type="domain" description="Topo IA-type catalytic" evidence="9">
    <location>
        <begin position="128"/>
        <end position="598"/>
    </location>
</feature>
<sequence>MSYTLVIVESPAKCDKIEKYLGAGYKCIASYGHLQQLASLKDIDFNNNFKPSFTPIEIKKQQINRIKNLITHCKEVILATDDDREGEGIAWHICSLFDLSFEHTKRIIFHEVTEPAIKAAINNPVRLNMNMVNAQQGRQILDLLVGFKISPVLWQNVSRTKVGLSAGRCQTPALRLIYDNQKDIDNSPGKKVYNTTGYFTDQNLPFVLNYNYDNEDKMVEFLEETTEHEHVITCENPKDSIRKAPEPFTTSTIQQTSSNELHISPKETMEICQKLYEGGYITYMRTDSKIYSKEFIEKASIFIVKKYGGGYEDYPEPLLHPLIRIWNDTDNKKPKKTSKKINKKEKDTPPPQEAHEAIRPTNINIEKLPDDGDFTSREVRLYRMIWRNTVESCMVDAIYKSFAAKITAPEKHEYKYLTEQIIFPGWKLVNGYEETNPIYKYLQTIKKGIINYKKIVCKLTIKDLKSHYTEAKLVQLLEQKGIGRPSTFSSLVEKIQERGYIKKENIKGKIITCTDYELEDDEITELENKREFGNEKNKLVIQSIGIIVLEFLLKTYKNLFEYEYTKNMEDILDLIAKGEKEYHELCSECLSEIEQSSYTVARDNKEDIIIDENHIYMIGKHGPVIKYINPDNVKDTKFLSVKKDIDLDKLRNGEYTIKEIVEDSNLNKKLGCYKDNELFLKKGQFGLYVVWGENKKSINNIQIKESDITLDDIIPYIENNTNPNMVREITPELSIRNGKYGDYIFYKTNKMNKPKFYKLNEFKENYKTCDNTVLKEWINVTYKISKS</sequence>
<dbReference type="Gene3D" id="2.70.20.10">
    <property type="entry name" value="Topoisomerase I, domain 3"/>
    <property type="match status" value="1"/>
</dbReference>
<dbReference type="Pfam" id="PF01131">
    <property type="entry name" value="Topoisom_bac"/>
    <property type="match status" value="1"/>
</dbReference>
<dbReference type="SMART" id="SM00436">
    <property type="entry name" value="TOP1Bc"/>
    <property type="match status" value="1"/>
</dbReference>
<dbReference type="Gene3D" id="3.40.50.140">
    <property type="match status" value="1"/>
</dbReference>
<dbReference type="InterPro" id="IPR023405">
    <property type="entry name" value="Topo_IA_core_domain"/>
</dbReference>
<dbReference type="EMBL" id="MN738813">
    <property type="protein sequence ID" value="QHS84798.1"/>
    <property type="molecule type" value="Genomic_DNA"/>
</dbReference>
<dbReference type="InterPro" id="IPR006171">
    <property type="entry name" value="TOPRIM_dom"/>
</dbReference>
<dbReference type="GO" id="GO:0003677">
    <property type="term" value="F:DNA binding"/>
    <property type="evidence" value="ECO:0007669"/>
    <property type="project" value="UniProtKB-KW"/>
</dbReference>
<keyword evidence="4" id="KW-0799">Topoisomerase</keyword>
<dbReference type="SMART" id="SM00437">
    <property type="entry name" value="TOP1Ac"/>
    <property type="match status" value="1"/>
</dbReference>
<dbReference type="SMART" id="SM00493">
    <property type="entry name" value="TOPRIM"/>
    <property type="match status" value="1"/>
</dbReference>
<dbReference type="InterPro" id="IPR013825">
    <property type="entry name" value="Topo_IA_cen_sub2"/>
</dbReference>
<dbReference type="InterPro" id="IPR003602">
    <property type="entry name" value="Topo_IA_DNA-bd_dom"/>
</dbReference>
<feature type="compositionally biased region" description="Basic and acidic residues" evidence="7">
    <location>
        <begin position="344"/>
        <end position="355"/>
    </location>
</feature>
<dbReference type="PROSITE" id="PS52039">
    <property type="entry name" value="TOPO_IA_2"/>
    <property type="match status" value="1"/>
</dbReference>
<proteinExistence type="inferred from homology"/>
<evidence type="ECO:0000256" key="6">
    <source>
        <dbReference type="ARBA" id="ARBA00023235"/>
    </source>
</evidence>
<comment type="similarity">
    <text evidence="2">Belongs to the type IA topoisomerase family.</text>
</comment>
<name>A0A6C0AYE6_9ZZZZ</name>
<dbReference type="PANTHER" id="PTHR42785">
    <property type="entry name" value="DNA TOPOISOMERASE, TYPE IA, CORE"/>
    <property type="match status" value="1"/>
</dbReference>
<dbReference type="InterPro" id="IPR000380">
    <property type="entry name" value="Topo_IA"/>
</dbReference>
<dbReference type="PROSITE" id="PS50880">
    <property type="entry name" value="TOPRIM"/>
    <property type="match status" value="1"/>
</dbReference>
<evidence type="ECO:0000256" key="2">
    <source>
        <dbReference type="ARBA" id="ARBA00009446"/>
    </source>
</evidence>
<dbReference type="GO" id="GO:0003917">
    <property type="term" value="F:DNA topoisomerase type I (single strand cut, ATP-independent) activity"/>
    <property type="evidence" value="ECO:0007669"/>
    <property type="project" value="UniProtKB-EC"/>
</dbReference>
<feature type="domain" description="Toprim" evidence="8">
    <location>
        <begin position="3"/>
        <end position="112"/>
    </location>
</feature>
<dbReference type="SUPFAM" id="SSF56712">
    <property type="entry name" value="Prokaryotic type I DNA topoisomerase"/>
    <property type="match status" value="1"/>
</dbReference>
<feature type="compositionally biased region" description="Basic residues" evidence="7">
    <location>
        <begin position="333"/>
        <end position="343"/>
    </location>
</feature>
<evidence type="ECO:0000256" key="5">
    <source>
        <dbReference type="ARBA" id="ARBA00023125"/>
    </source>
</evidence>
<comment type="catalytic activity">
    <reaction evidence="1">
        <text>ATP-independent breakage of single-stranded DNA, followed by passage and rejoining.</text>
        <dbReference type="EC" id="5.6.2.1"/>
    </reaction>
</comment>
<evidence type="ECO:0000259" key="9">
    <source>
        <dbReference type="PROSITE" id="PS52039"/>
    </source>
</evidence>
<evidence type="ECO:0000256" key="3">
    <source>
        <dbReference type="ARBA" id="ARBA00012891"/>
    </source>
</evidence>
<accession>A0A6C0AYE6</accession>
<dbReference type="InterPro" id="IPR023406">
    <property type="entry name" value="Topo_IA_AS"/>
</dbReference>
<dbReference type="InterPro" id="IPR003601">
    <property type="entry name" value="Topo_IA_2"/>
</dbReference>
<dbReference type="AlphaFoldDB" id="A0A6C0AYE6"/>
<keyword evidence="5" id="KW-0238">DNA-binding</keyword>
<feature type="region of interest" description="Disordered" evidence="7">
    <location>
        <begin position="330"/>
        <end position="355"/>
    </location>
</feature>
<dbReference type="PRINTS" id="PR00417">
    <property type="entry name" value="PRTPISMRASEI"/>
</dbReference>
<dbReference type="Gene3D" id="1.10.290.10">
    <property type="entry name" value="Topoisomerase I, domain 4"/>
    <property type="match status" value="1"/>
</dbReference>
<dbReference type="PANTHER" id="PTHR42785:SF1">
    <property type="entry name" value="DNA TOPOISOMERASE"/>
    <property type="match status" value="1"/>
</dbReference>